<organism evidence="2 3">
    <name type="scientific">Shewanella carassii</name>
    <dbReference type="NCBI Taxonomy" id="1987584"/>
    <lineage>
        <taxon>Bacteria</taxon>
        <taxon>Pseudomonadati</taxon>
        <taxon>Pseudomonadota</taxon>
        <taxon>Gammaproteobacteria</taxon>
        <taxon>Alteromonadales</taxon>
        <taxon>Shewanellaceae</taxon>
        <taxon>Shewanella</taxon>
    </lineage>
</organism>
<proteinExistence type="predicted"/>
<gene>
    <name evidence="2" type="ORF">GCM10011520_15580</name>
</gene>
<feature type="domain" description="Baseplate protein J-like barrel" evidence="1">
    <location>
        <begin position="106"/>
        <end position="189"/>
    </location>
</feature>
<dbReference type="Pfam" id="PF04865">
    <property type="entry name" value="Baseplate_J"/>
    <property type="match status" value="1"/>
</dbReference>
<keyword evidence="3" id="KW-1185">Reference proteome</keyword>
<sequence>MTPQIDFKQALADSGIPTTEEAVTSALEHTVKEAGSQIANDRTMSPFWRLIKAVVVTPTLWLINTLVAGHVLPAMFVSTAKGFYLELKGRDVDVSRLPATTLKGYLTFVKSAPQQAVTVAAGTIVETLPIDGKILAVKTSQTATLAAGVASGLIECEATEPGQGHNLPSGYFNRLITPIEGIAQVSNAPDWIVRPGQAEETDEALALRIRNRYGAAGHYHIDAVYRDVVAQAAGIRVDYMVFEHDAPRGPGTANCYIFMPVGEVPSAVLDKVNQHIAAGFHGHGDDLQVFAMPTVPHTLSGHFWPSPHAAEQDKARLGQELEQRIQAAFRQHDGFGSITRVWPMSTFSMSQLITELHQSLPALGGIHFDQGDITSARTLPILDSLTLEKRDSGTR</sequence>
<dbReference type="InterPro" id="IPR006949">
    <property type="entry name" value="Barrel_Baseplate_J-like"/>
</dbReference>
<dbReference type="EMBL" id="BMKO01000003">
    <property type="protein sequence ID" value="GGE75920.1"/>
    <property type="molecule type" value="Genomic_DNA"/>
</dbReference>
<dbReference type="RefSeq" id="WP_100141949.1">
    <property type="nucleotide sequence ID" value="NZ_BMKO01000003.1"/>
</dbReference>
<protein>
    <recommendedName>
        <fullName evidence="1">Baseplate protein J-like barrel domain-containing protein</fullName>
    </recommendedName>
</protein>
<accession>A0ABQ1T044</accession>
<comment type="caution">
    <text evidence="2">The sequence shown here is derived from an EMBL/GenBank/DDBJ whole genome shotgun (WGS) entry which is preliminary data.</text>
</comment>
<evidence type="ECO:0000313" key="3">
    <source>
        <dbReference type="Proteomes" id="UP000606498"/>
    </source>
</evidence>
<name>A0ABQ1T044_9GAMM</name>
<evidence type="ECO:0000313" key="2">
    <source>
        <dbReference type="EMBL" id="GGE75920.1"/>
    </source>
</evidence>
<evidence type="ECO:0000259" key="1">
    <source>
        <dbReference type="Pfam" id="PF04865"/>
    </source>
</evidence>
<reference evidence="3" key="1">
    <citation type="journal article" date="2019" name="Int. J. Syst. Evol. Microbiol.">
        <title>The Global Catalogue of Microorganisms (GCM) 10K type strain sequencing project: providing services to taxonomists for standard genome sequencing and annotation.</title>
        <authorList>
            <consortium name="The Broad Institute Genomics Platform"/>
            <consortium name="The Broad Institute Genome Sequencing Center for Infectious Disease"/>
            <person name="Wu L."/>
            <person name="Ma J."/>
        </authorList>
    </citation>
    <scope>NUCLEOTIDE SEQUENCE [LARGE SCALE GENOMIC DNA]</scope>
    <source>
        <strain evidence="3">CGMCC 1.16033</strain>
    </source>
</reference>
<dbReference type="Proteomes" id="UP000606498">
    <property type="component" value="Unassembled WGS sequence"/>
</dbReference>